<dbReference type="PANTHER" id="PTHR10625:SF10">
    <property type="entry name" value="HISTONE DEACETYLASE HDAC1"/>
    <property type="match status" value="1"/>
</dbReference>
<dbReference type="InterPro" id="IPR000286">
    <property type="entry name" value="HDACs"/>
</dbReference>
<dbReference type="GO" id="GO:0004407">
    <property type="term" value="F:histone deacetylase activity"/>
    <property type="evidence" value="ECO:0007669"/>
    <property type="project" value="TreeGrafter"/>
</dbReference>
<organism evidence="2">
    <name type="scientific">marine metagenome</name>
    <dbReference type="NCBI Taxonomy" id="408172"/>
    <lineage>
        <taxon>unclassified sequences</taxon>
        <taxon>metagenomes</taxon>
        <taxon>ecological metagenomes</taxon>
    </lineage>
</organism>
<gene>
    <name evidence="2" type="ORF">METZ01_LOCUS174811</name>
</gene>
<dbReference type="Gene3D" id="3.40.800.20">
    <property type="entry name" value="Histone deacetylase domain"/>
    <property type="match status" value="1"/>
</dbReference>
<dbReference type="EMBL" id="UINC01033145">
    <property type="protein sequence ID" value="SVB21957.1"/>
    <property type="molecule type" value="Genomic_DNA"/>
</dbReference>
<dbReference type="GO" id="GO:0040029">
    <property type="term" value="P:epigenetic regulation of gene expression"/>
    <property type="evidence" value="ECO:0007669"/>
    <property type="project" value="TreeGrafter"/>
</dbReference>
<evidence type="ECO:0000259" key="1">
    <source>
        <dbReference type="Pfam" id="PF00850"/>
    </source>
</evidence>
<feature type="domain" description="Histone deacetylase" evidence="1">
    <location>
        <begin position="31"/>
        <end position="192"/>
    </location>
</feature>
<dbReference type="PRINTS" id="PR01270">
    <property type="entry name" value="HDASUPER"/>
</dbReference>
<feature type="non-terminal residue" evidence="2">
    <location>
        <position position="1"/>
    </location>
</feature>
<proteinExistence type="predicted"/>
<accession>A0A382C998</accession>
<evidence type="ECO:0000313" key="2">
    <source>
        <dbReference type="EMBL" id="SVB21957.1"/>
    </source>
</evidence>
<dbReference type="Pfam" id="PF00850">
    <property type="entry name" value="Hist_deacetyl"/>
    <property type="match status" value="1"/>
</dbReference>
<dbReference type="InterPro" id="IPR037138">
    <property type="entry name" value="His_deacetylse_dom_sf"/>
</dbReference>
<dbReference type="InterPro" id="IPR023696">
    <property type="entry name" value="Ureohydrolase_dom_sf"/>
</dbReference>
<feature type="non-terminal residue" evidence="2">
    <location>
        <position position="192"/>
    </location>
</feature>
<protein>
    <recommendedName>
        <fullName evidence="1">Histone deacetylase domain-containing protein</fullName>
    </recommendedName>
</protein>
<dbReference type="InterPro" id="IPR023801">
    <property type="entry name" value="His_deacetylse_dom"/>
</dbReference>
<sequence length="192" mass="20100">VSPNDEGYARQVSVLVVTDERFLDHRPGRRHPERPARLEAVWSGLKSAGLEDALVCREPRPAADEDLLRCHPSAHLAALVEIDAAGGGLVDADTVMSPGSWSAARLAAGAGLVAVAALQAGEADVAFCAVRPPGHHATPSRAMGFCLVNNLAVTAASLAEAGERVAIVDIDAHHGNGTQDVFYDDPRVLFVS</sequence>
<dbReference type="AlphaFoldDB" id="A0A382C998"/>
<dbReference type="SUPFAM" id="SSF52768">
    <property type="entry name" value="Arginase/deacetylase"/>
    <property type="match status" value="1"/>
</dbReference>
<dbReference type="PANTHER" id="PTHR10625">
    <property type="entry name" value="HISTONE DEACETYLASE HDAC1-RELATED"/>
    <property type="match status" value="1"/>
</dbReference>
<reference evidence="2" key="1">
    <citation type="submission" date="2018-05" db="EMBL/GenBank/DDBJ databases">
        <authorList>
            <person name="Lanie J.A."/>
            <person name="Ng W.-L."/>
            <person name="Kazmierczak K.M."/>
            <person name="Andrzejewski T.M."/>
            <person name="Davidsen T.M."/>
            <person name="Wayne K.J."/>
            <person name="Tettelin H."/>
            <person name="Glass J.I."/>
            <person name="Rusch D."/>
            <person name="Podicherti R."/>
            <person name="Tsui H.-C.T."/>
            <person name="Winkler M.E."/>
        </authorList>
    </citation>
    <scope>NUCLEOTIDE SEQUENCE</scope>
</reference>
<name>A0A382C998_9ZZZZ</name>